<proteinExistence type="predicted"/>
<reference evidence="1 2" key="1">
    <citation type="submission" date="2021-03" db="EMBL/GenBank/DDBJ databases">
        <authorList>
            <person name="King G.J."/>
            <person name="Bancroft I."/>
            <person name="Baten A."/>
            <person name="Bloomfield J."/>
            <person name="Borpatragohain P."/>
            <person name="He Z."/>
            <person name="Irish N."/>
            <person name="Irwin J."/>
            <person name="Liu K."/>
            <person name="Mauleon R.P."/>
            <person name="Moore J."/>
            <person name="Morris R."/>
            <person name="Ostergaard L."/>
            <person name="Wang B."/>
            <person name="Wells R."/>
        </authorList>
    </citation>
    <scope>NUCLEOTIDE SEQUENCE [LARGE SCALE GENOMIC DNA]</scope>
    <source>
        <strain evidence="1">R-o-18</strain>
        <tissue evidence="1">Leaf</tissue>
    </source>
</reference>
<name>A0ABQ7MMZ5_BRACM</name>
<gene>
    <name evidence="1" type="primary">A04p013550.1_BraROA</name>
    <name evidence="1" type="ORF">IGI04_014718</name>
</gene>
<dbReference type="EMBL" id="JADBGQ010000004">
    <property type="protein sequence ID" value="KAG5400111.1"/>
    <property type="molecule type" value="Genomic_DNA"/>
</dbReference>
<organism evidence="1 2">
    <name type="scientific">Brassica rapa subsp. trilocularis</name>
    <dbReference type="NCBI Taxonomy" id="1813537"/>
    <lineage>
        <taxon>Eukaryota</taxon>
        <taxon>Viridiplantae</taxon>
        <taxon>Streptophyta</taxon>
        <taxon>Embryophyta</taxon>
        <taxon>Tracheophyta</taxon>
        <taxon>Spermatophyta</taxon>
        <taxon>Magnoliopsida</taxon>
        <taxon>eudicotyledons</taxon>
        <taxon>Gunneridae</taxon>
        <taxon>Pentapetalae</taxon>
        <taxon>rosids</taxon>
        <taxon>malvids</taxon>
        <taxon>Brassicales</taxon>
        <taxon>Brassicaceae</taxon>
        <taxon>Brassiceae</taxon>
        <taxon>Brassica</taxon>
    </lineage>
</organism>
<accession>A0ABQ7MMZ5</accession>
<dbReference type="Proteomes" id="UP000823674">
    <property type="component" value="Chromosome A04"/>
</dbReference>
<keyword evidence="2" id="KW-1185">Reference proteome</keyword>
<comment type="caution">
    <text evidence="1">The sequence shown here is derived from an EMBL/GenBank/DDBJ whole genome shotgun (WGS) entry which is preliminary data.</text>
</comment>
<sequence>MNGLANTLIKAWLNWQFQALQQLEREGLNHQIKPGVEKLNKPGAEKLIKLGAEKLIIVSDRAVLVSNKEEIKSNAPELKLSFRDLNYHPNMHGKQGKHDVEDLKNIRRHFKINLGSLIWCVISRPEALEYQEASHLSCVPHQSTRLDTDRVFDSLFARIIKAFTHLQEIQGVTAYPGSYQVRSREISEALEYQEASHLSCVPHQSTRLDTDRVFDSLFARIIKAFTHLQEIQGVTAYPGSYQLIVEVMLVLLKSSESASREEDVEEMKECRPTVNP</sequence>
<evidence type="ECO:0000313" key="1">
    <source>
        <dbReference type="EMBL" id="KAG5400111.1"/>
    </source>
</evidence>
<protein>
    <submittedName>
        <fullName evidence="1">Uncharacterized protein</fullName>
    </submittedName>
</protein>
<evidence type="ECO:0000313" key="2">
    <source>
        <dbReference type="Proteomes" id="UP000823674"/>
    </source>
</evidence>